<reference evidence="1 2" key="1">
    <citation type="submission" date="2019-02" db="EMBL/GenBank/DDBJ databases">
        <title>Deep-cultivation of Planctomycetes and their phenomic and genomic characterization uncovers novel biology.</title>
        <authorList>
            <person name="Wiegand S."/>
            <person name="Jogler M."/>
            <person name="Boedeker C."/>
            <person name="Pinto D."/>
            <person name="Vollmers J."/>
            <person name="Rivas-Marin E."/>
            <person name="Kohn T."/>
            <person name="Peeters S.H."/>
            <person name="Heuer A."/>
            <person name="Rast P."/>
            <person name="Oberbeckmann S."/>
            <person name="Bunk B."/>
            <person name="Jeske O."/>
            <person name="Meyerdierks A."/>
            <person name="Storesund J.E."/>
            <person name="Kallscheuer N."/>
            <person name="Luecker S."/>
            <person name="Lage O.M."/>
            <person name="Pohl T."/>
            <person name="Merkel B.J."/>
            <person name="Hornburger P."/>
            <person name="Mueller R.-W."/>
            <person name="Bruemmer F."/>
            <person name="Labrenz M."/>
            <person name="Spormann A.M."/>
            <person name="Op den Camp H."/>
            <person name="Overmann J."/>
            <person name="Amann R."/>
            <person name="Jetten M.S.M."/>
            <person name="Mascher T."/>
            <person name="Medema M.H."/>
            <person name="Devos D.P."/>
            <person name="Kaster A.-K."/>
            <person name="Ovreas L."/>
            <person name="Rohde M."/>
            <person name="Galperin M.Y."/>
            <person name="Jogler C."/>
        </authorList>
    </citation>
    <scope>NUCLEOTIDE SEQUENCE [LARGE SCALE GENOMIC DNA]</scope>
    <source>
        <strain evidence="1 2">Pan44</strain>
    </source>
</reference>
<dbReference type="RefSeq" id="WP_145034312.1">
    <property type="nucleotide sequence ID" value="NZ_CP036271.1"/>
</dbReference>
<dbReference type="InParanoid" id="A0A517SLA5"/>
<sequence>MIPPRGVFDDGGWKQDHIPGISRGWRREFPDGSWLLVTNVDGFDLPDPGGPYVATYLTRQDEPLHHADYLADPRELIRWVHRMNRLNQRSRAVHSHPDSIDIQP</sequence>
<organism evidence="1 2">
    <name type="scientific">Caulifigura coniformis</name>
    <dbReference type="NCBI Taxonomy" id="2527983"/>
    <lineage>
        <taxon>Bacteria</taxon>
        <taxon>Pseudomonadati</taxon>
        <taxon>Planctomycetota</taxon>
        <taxon>Planctomycetia</taxon>
        <taxon>Planctomycetales</taxon>
        <taxon>Planctomycetaceae</taxon>
        <taxon>Caulifigura</taxon>
    </lineage>
</organism>
<evidence type="ECO:0000313" key="2">
    <source>
        <dbReference type="Proteomes" id="UP000315700"/>
    </source>
</evidence>
<dbReference type="OrthoDB" id="280107at2"/>
<gene>
    <name evidence="1" type="ORF">Pan44_49640</name>
</gene>
<keyword evidence="2" id="KW-1185">Reference proteome</keyword>
<dbReference type="KEGG" id="ccos:Pan44_49640"/>
<evidence type="ECO:0000313" key="1">
    <source>
        <dbReference type="EMBL" id="QDT56902.1"/>
    </source>
</evidence>
<dbReference type="EMBL" id="CP036271">
    <property type="protein sequence ID" value="QDT56902.1"/>
    <property type="molecule type" value="Genomic_DNA"/>
</dbReference>
<proteinExistence type="predicted"/>
<protein>
    <submittedName>
        <fullName evidence="1">Uncharacterized protein</fullName>
    </submittedName>
</protein>
<dbReference type="AlphaFoldDB" id="A0A517SLA5"/>
<dbReference type="Proteomes" id="UP000315700">
    <property type="component" value="Chromosome"/>
</dbReference>
<accession>A0A517SLA5</accession>
<name>A0A517SLA5_9PLAN</name>